<accession>A0ABP6W644</accession>
<name>A0ABP6W644_9ACTN</name>
<evidence type="ECO:0000313" key="2">
    <source>
        <dbReference type="Proteomes" id="UP001500630"/>
    </source>
</evidence>
<evidence type="ECO:0008006" key="3">
    <source>
        <dbReference type="Google" id="ProtNLM"/>
    </source>
</evidence>
<dbReference type="EMBL" id="BAABDQ010000005">
    <property type="protein sequence ID" value="GAA3546762.1"/>
    <property type="molecule type" value="Genomic_DNA"/>
</dbReference>
<protein>
    <recommendedName>
        <fullName evidence="3">Secreted protein</fullName>
    </recommendedName>
</protein>
<keyword evidence="2" id="KW-1185">Reference proteome</keyword>
<comment type="caution">
    <text evidence="1">The sequence shown here is derived from an EMBL/GenBank/DDBJ whole genome shotgun (WGS) entry which is preliminary data.</text>
</comment>
<sequence length="946" mass="102666">MTAWEAVVAAIDTGDAETVADRVLGLDDGARREVAAALPGHLPVAERRAETRWQERITRHEREAEAAWQEHLRSAARAGRKVDADSGLWWSTRRMPSAPDESWADAMRVAGAAALSGAAAVVAWLNRRPFQDPWSQESGTPELLERVLSARTPEWQADFAVRAALRLRPSARRRRRRDDFAELALAMLRRSGAVPPEHDPLVVAWAGRAVTAAELRQDPLLDHLVPRLFEAEGVGTVLRDERPQPLAPGTWLAALRDLESEGRIPRDLLLDGCLRRFLRGGAAADLRFFVHLHELLEPAHDEVGKRARDYLRLLPAAPGSVAELSLRHLRRLPDALEPADVAEALRSLLHRPERKLVTAGLTWFDEVARAGGDAGRGTGGELDEVASGLGHAFACESGDVQGRAVRMAVKHAKRFSPAGAEDIRAAIGVLPQELGETLAAVFGGAAAEPDAYEDDGFTPVPLPEPRPCAPLPPPVMAAGELGAIPYREAWSAGERWLAGVVRLHALDRDGLVAALASTRPPGVAGPWLSVREWCEEIAAVLRERAAALAHGERDAGLGHGGHGGHGGYGVDGGRVGKPRLPQAGTVSAPHLFLLRRWAEVSEAVQGGTLPPYLLAEPTEGTGHVDAAELVRRLEGYERCGAHALPADLQQALLRLPREVAPEVAARARRLTSEAGRAAARWMDGGRPEPVTEIGWAYAGRLDESAGYRDDREPADSKTPDLMPRIRVAPTGLPLIDDLLADPDWRRRDQHGGLMSWWPSVLPSHREVVALHFVPHLLYHWQAPELTLPEAQALLQAGGPWGEGAALVLACFLAERSWSAGLDERARLVTDAAARGDLDAGQLGRQLALLLRRTWVKPGRVFEALETAAGQGVHREVWAIMRGFLPVFLPGPGERPNTRHAQGLAFALRAARWSGARGPLACVAEIAGRRASNNFVREARRLHTYLT</sequence>
<evidence type="ECO:0000313" key="1">
    <source>
        <dbReference type="EMBL" id="GAA3546762.1"/>
    </source>
</evidence>
<dbReference type="Proteomes" id="UP001500630">
    <property type="component" value="Unassembled WGS sequence"/>
</dbReference>
<proteinExistence type="predicted"/>
<dbReference type="RefSeq" id="WP_345561883.1">
    <property type="nucleotide sequence ID" value="NZ_BAABDQ010000005.1"/>
</dbReference>
<reference evidence="2" key="1">
    <citation type="journal article" date="2019" name="Int. J. Syst. Evol. Microbiol.">
        <title>The Global Catalogue of Microorganisms (GCM) 10K type strain sequencing project: providing services to taxonomists for standard genome sequencing and annotation.</title>
        <authorList>
            <consortium name="The Broad Institute Genomics Platform"/>
            <consortium name="The Broad Institute Genome Sequencing Center for Infectious Disease"/>
            <person name="Wu L."/>
            <person name="Ma J."/>
        </authorList>
    </citation>
    <scope>NUCLEOTIDE SEQUENCE [LARGE SCALE GENOMIC DNA]</scope>
    <source>
        <strain evidence="2">JCM 17326</strain>
    </source>
</reference>
<gene>
    <name evidence="1" type="ORF">GCM10022419_028680</name>
</gene>
<organism evidence="1 2">
    <name type="scientific">Nonomuraea rosea</name>
    <dbReference type="NCBI Taxonomy" id="638574"/>
    <lineage>
        <taxon>Bacteria</taxon>
        <taxon>Bacillati</taxon>
        <taxon>Actinomycetota</taxon>
        <taxon>Actinomycetes</taxon>
        <taxon>Streptosporangiales</taxon>
        <taxon>Streptosporangiaceae</taxon>
        <taxon>Nonomuraea</taxon>
    </lineage>
</organism>